<dbReference type="GO" id="GO:0008236">
    <property type="term" value="F:serine-type peptidase activity"/>
    <property type="evidence" value="ECO:0007669"/>
    <property type="project" value="InterPro"/>
</dbReference>
<proteinExistence type="predicted"/>
<evidence type="ECO:0008006" key="7">
    <source>
        <dbReference type="Google" id="ProtNLM"/>
    </source>
</evidence>
<dbReference type="InterPro" id="IPR013094">
    <property type="entry name" value="AB_hydrolase_3"/>
</dbReference>
<dbReference type="Proteomes" id="UP000078595">
    <property type="component" value="Chromosome 8"/>
</dbReference>
<dbReference type="STRING" id="1296121.A0A1A5ZUJ0"/>
<reference evidence="5" key="3">
    <citation type="submission" date="2024-02" db="EMBL/GenBank/DDBJ databases">
        <title>Comparative genomics of Cryptococcus and Kwoniella reveals pathogenesis evolution and contrasting modes of karyotype evolution via chromosome fusion or intercentromeric recombination.</title>
        <authorList>
            <person name="Coelho M.A."/>
            <person name="David-Palma M."/>
            <person name="Shea T."/>
            <person name="Bowers K."/>
            <person name="McGinley-Smith S."/>
            <person name="Mohammad A.W."/>
            <person name="Gnirke A."/>
            <person name="Yurkov A.M."/>
            <person name="Nowrousian M."/>
            <person name="Sun S."/>
            <person name="Cuomo C.A."/>
            <person name="Heitman J."/>
        </authorList>
    </citation>
    <scope>NUCLEOTIDE SEQUENCE</scope>
    <source>
        <strain evidence="5">CBS 10117</strain>
    </source>
</reference>
<dbReference type="EMBL" id="KI894037">
    <property type="protein sequence ID" value="OBR81472.1"/>
    <property type="molecule type" value="Genomic_DNA"/>
</dbReference>
<dbReference type="RefSeq" id="XP_018259314.1">
    <property type="nucleotide sequence ID" value="XM_018411502.1"/>
</dbReference>
<dbReference type="OrthoDB" id="408631at2759"/>
<keyword evidence="6" id="KW-1185">Reference proteome</keyword>
<dbReference type="EMBL" id="CP144537">
    <property type="protein sequence ID" value="WWC63895.1"/>
    <property type="molecule type" value="Genomic_DNA"/>
</dbReference>
<keyword evidence="1" id="KW-0378">Hydrolase</keyword>
<protein>
    <recommendedName>
        <fullName evidence="7">Alpha/beta hydrolase fold-3 domain-containing protein</fullName>
    </recommendedName>
</protein>
<dbReference type="KEGG" id="kdj:28971941"/>
<dbReference type="InterPro" id="IPR050300">
    <property type="entry name" value="GDXG_lipolytic_enzyme"/>
</dbReference>
<feature type="domain" description="Peptidase S9 prolyl oligopeptidase catalytic" evidence="2">
    <location>
        <begin position="265"/>
        <end position="333"/>
    </location>
</feature>
<dbReference type="SUPFAM" id="SSF53474">
    <property type="entry name" value="alpha/beta-Hydrolases"/>
    <property type="match status" value="1"/>
</dbReference>
<dbReference type="VEuPathDB" id="FungiDB:I303_08242"/>
<evidence type="ECO:0000259" key="3">
    <source>
        <dbReference type="Pfam" id="PF07859"/>
    </source>
</evidence>
<gene>
    <name evidence="4" type="ORF">I303_08242</name>
    <name evidence="5" type="ORF">I303_106500</name>
</gene>
<dbReference type="GeneID" id="28971941"/>
<evidence type="ECO:0000313" key="5">
    <source>
        <dbReference type="EMBL" id="WWC63895.1"/>
    </source>
</evidence>
<dbReference type="InterPro" id="IPR029058">
    <property type="entry name" value="AB_hydrolase_fold"/>
</dbReference>
<name>A0A1A5ZUJ0_9TREE</name>
<dbReference type="AlphaFoldDB" id="A0A1A5ZUJ0"/>
<evidence type="ECO:0000259" key="2">
    <source>
        <dbReference type="Pfam" id="PF00326"/>
    </source>
</evidence>
<dbReference type="PANTHER" id="PTHR48081:SF3">
    <property type="entry name" value="ALPHA_BETA HYDROLASE FOLD-3 DOMAIN-CONTAINING PROTEIN"/>
    <property type="match status" value="1"/>
</dbReference>
<dbReference type="Gene3D" id="3.40.50.1820">
    <property type="entry name" value="alpha/beta hydrolase"/>
    <property type="match status" value="1"/>
</dbReference>
<evidence type="ECO:0000313" key="4">
    <source>
        <dbReference type="EMBL" id="OBR81472.1"/>
    </source>
</evidence>
<dbReference type="Pfam" id="PF07859">
    <property type="entry name" value="Abhydrolase_3"/>
    <property type="match status" value="1"/>
</dbReference>
<accession>A0A1A5ZUJ0</accession>
<reference evidence="4" key="1">
    <citation type="submission" date="2013-07" db="EMBL/GenBank/DDBJ databases">
        <title>The Genome Sequence of Cryptococcus dejecticola CBS10117.</title>
        <authorList>
            <consortium name="The Broad Institute Genome Sequencing Platform"/>
            <person name="Cuomo C."/>
            <person name="Litvintseva A."/>
            <person name="Chen Y."/>
            <person name="Heitman J."/>
            <person name="Sun S."/>
            <person name="Springer D."/>
            <person name="Dromer F."/>
            <person name="Young S.K."/>
            <person name="Zeng Q."/>
            <person name="Gargeya S."/>
            <person name="Fitzgerald M."/>
            <person name="Abouelleil A."/>
            <person name="Alvarado L."/>
            <person name="Berlin A.M."/>
            <person name="Chapman S.B."/>
            <person name="Dewar J."/>
            <person name="Goldberg J."/>
            <person name="Griggs A."/>
            <person name="Gujja S."/>
            <person name="Hansen M."/>
            <person name="Howarth C."/>
            <person name="Imamovic A."/>
            <person name="Larimer J."/>
            <person name="McCowan C."/>
            <person name="Murphy C."/>
            <person name="Pearson M."/>
            <person name="Priest M."/>
            <person name="Roberts A."/>
            <person name="Saif S."/>
            <person name="Shea T."/>
            <person name="Sykes S."/>
            <person name="Wortman J."/>
            <person name="Nusbaum C."/>
            <person name="Birren B."/>
        </authorList>
    </citation>
    <scope>NUCLEOTIDE SEQUENCE [LARGE SCALE GENOMIC DNA]</scope>
    <source>
        <strain evidence="4">CBS 10117</strain>
    </source>
</reference>
<evidence type="ECO:0000256" key="1">
    <source>
        <dbReference type="ARBA" id="ARBA00022801"/>
    </source>
</evidence>
<dbReference type="PANTHER" id="PTHR48081">
    <property type="entry name" value="AB HYDROLASE SUPERFAMILY PROTEIN C4A8.06C"/>
    <property type="match status" value="1"/>
</dbReference>
<dbReference type="GO" id="GO:0006508">
    <property type="term" value="P:proteolysis"/>
    <property type="evidence" value="ECO:0007669"/>
    <property type="project" value="InterPro"/>
</dbReference>
<sequence length="360" mass="40297">MKIPVIPCPTPFIDHVAGQVDGIDLPLRVWPAVDKQGEEEKGLGKRPWVLWIHGVELFSSAFMYGKHYVPNVWVIPAFRSLSYHVVSVSYRFVPQVTHDDIASDILTAYEWCKTNLSSVLGEENVDTDSFICAGDSAGAHLALWCGNHLSPRPRVVVDIYGLTSLDDPFYSLCVPDLPLPTLGQHSTEELESDLNDRDPANAVVTSAFTLELPPFTSGDDLKVAWGIDYTPTEKDVRRADLNVYTFKNGLKMANIFRKYRFEAEEEYTKELQRWSAMHHIGSKSSGYPATVIVHGKADTIVPVTQSHQLAAKLRKMGVDVEENYIDGADHLFETYLAGPEDPMWEKAVVPVINFVRKHLG</sequence>
<evidence type="ECO:0000313" key="6">
    <source>
        <dbReference type="Proteomes" id="UP000078595"/>
    </source>
</evidence>
<organism evidence="4">
    <name type="scientific">Kwoniella dejecticola CBS 10117</name>
    <dbReference type="NCBI Taxonomy" id="1296121"/>
    <lineage>
        <taxon>Eukaryota</taxon>
        <taxon>Fungi</taxon>
        <taxon>Dikarya</taxon>
        <taxon>Basidiomycota</taxon>
        <taxon>Agaricomycotina</taxon>
        <taxon>Tremellomycetes</taxon>
        <taxon>Tremellales</taxon>
        <taxon>Cryptococcaceae</taxon>
        <taxon>Kwoniella</taxon>
    </lineage>
</organism>
<reference evidence="5" key="2">
    <citation type="submission" date="2013-07" db="EMBL/GenBank/DDBJ databases">
        <authorList>
            <consortium name="The Broad Institute Genome Sequencing Platform"/>
            <person name="Cuomo C."/>
            <person name="Litvintseva A."/>
            <person name="Chen Y."/>
            <person name="Heitman J."/>
            <person name="Sun S."/>
            <person name="Springer D."/>
            <person name="Dromer F."/>
            <person name="Young S.K."/>
            <person name="Zeng Q."/>
            <person name="Gargeya S."/>
            <person name="Fitzgerald M."/>
            <person name="Abouelleil A."/>
            <person name="Alvarado L."/>
            <person name="Berlin A.M."/>
            <person name="Chapman S.B."/>
            <person name="Dewar J."/>
            <person name="Goldberg J."/>
            <person name="Griggs A."/>
            <person name="Gujja S."/>
            <person name="Hansen M."/>
            <person name="Howarth C."/>
            <person name="Imamovic A."/>
            <person name="Larimer J."/>
            <person name="McCowan C."/>
            <person name="Murphy C."/>
            <person name="Pearson M."/>
            <person name="Priest M."/>
            <person name="Roberts A."/>
            <person name="Saif S."/>
            <person name="Shea T."/>
            <person name="Sykes S."/>
            <person name="Wortman J."/>
            <person name="Nusbaum C."/>
            <person name="Birren B."/>
        </authorList>
    </citation>
    <scope>NUCLEOTIDE SEQUENCE</scope>
    <source>
        <strain evidence="5">CBS 10117</strain>
    </source>
</reference>
<feature type="domain" description="Alpha/beta hydrolase fold-3" evidence="3">
    <location>
        <begin position="60"/>
        <end position="163"/>
    </location>
</feature>
<dbReference type="InterPro" id="IPR001375">
    <property type="entry name" value="Peptidase_S9_cat"/>
</dbReference>
<dbReference type="Pfam" id="PF00326">
    <property type="entry name" value="Peptidase_S9"/>
    <property type="match status" value="1"/>
</dbReference>